<evidence type="ECO:0000256" key="2">
    <source>
        <dbReference type="SAM" id="Phobius"/>
    </source>
</evidence>
<protein>
    <recommendedName>
        <fullName evidence="6">Collagen triple helix repeat-containing protein</fullName>
    </recommendedName>
</protein>
<keyword evidence="5" id="KW-1185">Reference proteome</keyword>
<keyword evidence="2" id="KW-1133">Transmembrane helix</keyword>
<accession>A0A1I4R9E2</accession>
<feature type="chain" id="PRO_5011487621" description="Collagen triple helix repeat-containing protein" evidence="3">
    <location>
        <begin position="22"/>
        <end position="386"/>
    </location>
</feature>
<dbReference type="AlphaFoldDB" id="A0A1I4R9E2"/>
<keyword evidence="2" id="KW-0472">Membrane</keyword>
<dbReference type="STRING" id="758825.SAMN02982985_04250"/>
<evidence type="ECO:0000313" key="4">
    <source>
        <dbReference type="EMBL" id="SFM48570.1"/>
    </source>
</evidence>
<dbReference type="RefSeq" id="WP_174900614.1">
    <property type="nucleotide sequence ID" value="NZ_FOTW01000021.1"/>
</dbReference>
<dbReference type="EMBL" id="FOTW01000021">
    <property type="protein sequence ID" value="SFM48570.1"/>
    <property type="molecule type" value="Genomic_DNA"/>
</dbReference>
<feature type="compositionally biased region" description="Gly residues" evidence="1">
    <location>
        <begin position="188"/>
        <end position="266"/>
    </location>
</feature>
<gene>
    <name evidence="4" type="ORF">SAMN02982985_04250</name>
</gene>
<evidence type="ECO:0000256" key="3">
    <source>
        <dbReference type="SAM" id="SignalP"/>
    </source>
</evidence>
<reference evidence="4 5" key="1">
    <citation type="submission" date="2016-10" db="EMBL/GenBank/DDBJ databases">
        <authorList>
            <person name="de Groot N.N."/>
        </authorList>
    </citation>
    <scope>NUCLEOTIDE SEQUENCE [LARGE SCALE GENOMIC DNA]</scope>
    <source>
        <strain evidence="4 5">ATCC 43154</strain>
    </source>
</reference>
<keyword evidence="2" id="KW-0812">Transmembrane</keyword>
<dbReference type="Proteomes" id="UP000199470">
    <property type="component" value="Unassembled WGS sequence"/>
</dbReference>
<evidence type="ECO:0000256" key="1">
    <source>
        <dbReference type="SAM" id="MobiDB-lite"/>
    </source>
</evidence>
<sequence>MTRFFAFLFASLFLLPLPASASRVITASWLQGTSVISSPSCSAFAEAFHMVASDVTCSGSFEPLIVGSSTGVSMYFSNPAKFNRDMSVGFSVGGSGCKSGTSVGMYTFPMWYEDANEVVLYHINLIAKIKFSVKGCLVVYESLITCGATSRGQPANLVKCQFTFKETGELGDWAEPDTNPPPYVPPGTGTGGGGTTPGTGGGTDPGTGGGTTPGTGGGGTTPGTGGGTTPGTGGGTTPGTGGGTTPGTGGGTTPGTGGGNGDGGARCGAPGQPACSIDEGRTPTGIGGMLDALNKLVDGIGSGRDEGLHLATDDANKDTSLSFGLSLPAGACTDPSVSLPGGGGSWRVDICSYVAMIAPMFEYLWTFLFVYAVMAMVSRATAKPIA</sequence>
<proteinExistence type="predicted"/>
<feature type="signal peptide" evidence="3">
    <location>
        <begin position="1"/>
        <end position="21"/>
    </location>
</feature>
<keyword evidence="3" id="KW-0732">Signal</keyword>
<organism evidence="4 5">
    <name type="scientific">Rugamonas rubra</name>
    <dbReference type="NCBI Taxonomy" id="758825"/>
    <lineage>
        <taxon>Bacteria</taxon>
        <taxon>Pseudomonadati</taxon>
        <taxon>Pseudomonadota</taxon>
        <taxon>Betaproteobacteria</taxon>
        <taxon>Burkholderiales</taxon>
        <taxon>Oxalobacteraceae</taxon>
        <taxon>Telluria group</taxon>
        <taxon>Rugamonas</taxon>
    </lineage>
</organism>
<name>A0A1I4R9E2_9BURK</name>
<feature type="transmembrane region" description="Helical" evidence="2">
    <location>
        <begin position="363"/>
        <end position="382"/>
    </location>
</feature>
<feature type="region of interest" description="Disordered" evidence="1">
    <location>
        <begin position="170"/>
        <end position="280"/>
    </location>
</feature>
<evidence type="ECO:0008006" key="6">
    <source>
        <dbReference type="Google" id="ProtNLM"/>
    </source>
</evidence>
<evidence type="ECO:0000313" key="5">
    <source>
        <dbReference type="Proteomes" id="UP000199470"/>
    </source>
</evidence>